<dbReference type="PANTHER" id="PTHR43283">
    <property type="entry name" value="BETA-LACTAMASE-RELATED"/>
    <property type="match status" value="1"/>
</dbReference>
<protein>
    <submittedName>
        <fullName evidence="2">Class A beta-lactamase-related serine hydrolase</fullName>
    </submittedName>
</protein>
<dbReference type="InterPro" id="IPR012338">
    <property type="entry name" value="Beta-lactam/transpept-like"/>
</dbReference>
<sequence>MGSDSVRGVDRRRLLGWGGLAAAGAVAAGAPPTDAWPGTARALADSPAIPPDTRPGGAYDRYVAKLAAEGKFSGVVLLSHRGRTVLARGHGMADEERKIRNGMNTAFSLSSAGKPFHAVAILQLAQQGKVKLSDTVGTYLTGYAKEIAEKVTIHHMLTGTSGMKTPDEDVQRIFQSQKEVHDFYERWARQATPEAPPGTSSSHSGAEVAIPAQIIEAVTGATYWDYVQENIFKRCGMTGSGFYTRPQWLADEHIAHPYMRVADGSVVDAVRNLDKGSSDPFVLGKNPGRAFIDAPGDGGFATAPDLVRFARALGDGTLLDRHYAELLTGPKLPLAPEGGGGLARRAAGNAPADAGFGAYQMPVGLVSGQWLWARAGANPGVGANWTIYPDSGWVGVILTNRDGAPLWEIIERETRAVLGQS</sequence>
<dbReference type="SUPFAM" id="SSF56601">
    <property type="entry name" value="beta-lactamase/transpeptidase-like"/>
    <property type="match status" value="1"/>
</dbReference>
<accession>A0A372GP77</accession>
<gene>
    <name evidence="2" type="ORF">D0T12_02700</name>
</gene>
<dbReference type="InterPro" id="IPR006311">
    <property type="entry name" value="TAT_signal"/>
</dbReference>
<dbReference type="AlphaFoldDB" id="A0A372GP77"/>
<evidence type="ECO:0000313" key="2">
    <source>
        <dbReference type="EMBL" id="RFS87174.1"/>
    </source>
</evidence>
<dbReference type="GO" id="GO:0016787">
    <property type="term" value="F:hydrolase activity"/>
    <property type="evidence" value="ECO:0007669"/>
    <property type="project" value="UniProtKB-KW"/>
</dbReference>
<dbReference type="Proteomes" id="UP000262882">
    <property type="component" value="Unassembled WGS sequence"/>
</dbReference>
<dbReference type="Pfam" id="PF00144">
    <property type="entry name" value="Beta-lactamase"/>
    <property type="match status" value="1"/>
</dbReference>
<evidence type="ECO:0000313" key="3">
    <source>
        <dbReference type="Proteomes" id="UP000262882"/>
    </source>
</evidence>
<dbReference type="PROSITE" id="PS51318">
    <property type="entry name" value="TAT"/>
    <property type="match status" value="1"/>
</dbReference>
<name>A0A372GP77_9ACTN</name>
<dbReference type="InterPro" id="IPR050789">
    <property type="entry name" value="Diverse_Enzym_Activities"/>
</dbReference>
<organism evidence="2 3">
    <name type="scientific">Actinomadura spongiicola</name>
    <dbReference type="NCBI Taxonomy" id="2303421"/>
    <lineage>
        <taxon>Bacteria</taxon>
        <taxon>Bacillati</taxon>
        <taxon>Actinomycetota</taxon>
        <taxon>Actinomycetes</taxon>
        <taxon>Streptosporangiales</taxon>
        <taxon>Thermomonosporaceae</taxon>
        <taxon>Actinomadura</taxon>
    </lineage>
</organism>
<comment type="caution">
    <text evidence="2">The sequence shown here is derived from an EMBL/GenBank/DDBJ whole genome shotgun (WGS) entry which is preliminary data.</text>
</comment>
<dbReference type="Gene3D" id="3.40.710.10">
    <property type="entry name" value="DD-peptidase/beta-lactamase superfamily"/>
    <property type="match status" value="1"/>
</dbReference>
<feature type="domain" description="Beta-lactamase-related" evidence="1">
    <location>
        <begin position="60"/>
        <end position="404"/>
    </location>
</feature>
<dbReference type="EMBL" id="QVNQ01000001">
    <property type="protein sequence ID" value="RFS87174.1"/>
    <property type="molecule type" value="Genomic_DNA"/>
</dbReference>
<proteinExistence type="predicted"/>
<evidence type="ECO:0000259" key="1">
    <source>
        <dbReference type="Pfam" id="PF00144"/>
    </source>
</evidence>
<keyword evidence="2" id="KW-0378">Hydrolase</keyword>
<dbReference type="OrthoDB" id="3863176at2"/>
<reference evidence="2 3" key="1">
    <citation type="submission" date="2018-08" db="EMBL/GenBank/DDBJ databases">
        <title>Actinomadura spongicola sp. nov., isolated from marine sponge Leucetta chagosensis.</title>
        <authorList>
            <person name="Li L."/>
            <person name="Lin H.W."/>
        </authorList>
    </citation>
    <scope>NUCLEOTIDE SEQUENCE [LARGE SCALE GENOMIC DNA]</scope>
    <source>
        <strain evidence="2 3">LHW52907</strain>
    </source>
</reference>
<dbReference type="RefSeq" id="WP_117397624.1">
    <property type="nucleotide sequence ID" value="NZ_QVNQ01000001.1"/>
</dbReference>
<keyword evidence="3" id="KW-1185">Reference proteome</keyword>
<dbReference type="InterPro" id="IPR001466">
    <property type="entry name" value="Beta-lactam-related"/>
</dbReference>